<dbReference type="InterPro" id="IPR001611">
    <property type="entry name" value="Leu-rich_rpt"/>
</dbReference>
<evidence type="ECO:0000256" key="7">
    <source>
        <dbReference type="SAM" id="MobiDB-lite"/>
    </source>
</evidence>
<dbReference type="GeneID" id="25726454"/>
<evidence type="ECO:0000313" key="9">
    <source>
        <dbReference type="Proteomes" id="UP000054498"/>
    </source>
</evidence>
<reference evidence="8 9" key="1">
    <citation type="journal article" date="2013" name="BMC Genomics">
        <title>Reconstruction of the lipid metabolism for the microalga Monoraphidium neglectum from its genome sequence reveals characteristics suitable for biofuel production.</title>
        <authorList>
            <person name="Bogen C."/>
            <person name="Al-Dilaimi A."/>
            <person name="Albersmeier A."/>
            <person name="Wichmann J."/>
            <person name="Grundmann M."/>
            <person name="Rupp O."/>
            <person name="Lauersen K.J."/>
            <person name="Blifernez-Klassen O."/>
            <person name="Kalinowski J."/>
            <person name="Goesmann A."/>
            <person name="Mussgnug J.H."/>
            <person name="Kruse O."/>
        </authorList>
    </citation>
    <scope>NUCLEOTIDE SEQUENCE [LARGE SCALE GENOMIC DNA]</scope>
    <source>
        <strain evidence="8 9">SAG 48.87</strain>
    </source>
</reference>
<evidence type="ECO:0000256" key="6">
    <source>
        <dbReference type="ARBA" id="ARBA00023136"/>
    </source>
</evidence>
<dbReference type="Gene3D" id="3.80.10.10">
    <property type="entry name" value="Ribonuclease Inhibitor"/>
    <property type="match status" value="2"/>
</dbReference>
<keyword evidence="4" id="KW-0677">Repeat</keyword>
<evidence type="ECO:0000256" key="2">
    <source>
        <dbReference type="ARBA" id="ARBA00004430"/>
    </source>
</evidence>
<dbReference type="AlphaFoldDB" id="A0A0D2NU35"/>
<evidence type="ECO:0000256" key="1">
    <source>
        <dbReference type="ARBA" id="ARBA00004370"/>
    </source>
</evidence>
<keyword evidence="5" id="KW-1133">Transmembrane helix</keyword>
<dbReference type="KEGG" id="mng:MNEG_0336"/>
<keyword evidence="3" id="KW-0812">Transmembrane</keyword>
<feature type="compositionally biased region" description="Low complexity" evidence="7">
    <location>
        <begin position="211"/>
        <end position="220"/>
    </location>
</feature>
<name>A0A0D2NU35_9CHLO</name>
<evidence type="ECO:0000256" key="4">
    <source>
        <dbReference type="ARBA" id="ARBA00022737"/>
    </source>
</evidence>
<dbReference type="OrthoDB" id="538168at2759"/>
<dbReference type="GO" id="GO:0016020">
    <property type="term" value="C:membrane"/>
    <property type="evidence" value="ECO:0007669"/>
    <property type="project" value="UniProtKB-SubCell"/>
</dbReference>
<dbReference type="Pfam" id="PF00560">
    <property type="entry name" value="LRR_1"/>
    <property type="match status" value="2"/>
</dbReference>
<organism evidence="8 9">
    <name type="scientific">Monoraphidium neglectum</name>
    <dbReference type="NCBI Taxonomy" id="145388"/>
    <lineage>
        <taxon>Eukaryota</taxon>
        <taxon>Viridiplantae</taxon>
        <taxon>Chlorophyta</taxon>
        <taxon>core chlorophytes</taxon>
        <taxon>Chlorophyceae</taxon>
        <taxon>CS clade</taxon>
        <taxon>Sphaeropleales</taxon>
        <taxon>Selenastraceae</taxon>
        <taxon>Monoraphidium</taxon>
    </lineage>
</organism>
<keyword evidence="6" id="KW-0472">Membrane</keyword>
<proteinExistence type="predicted"/>
<dbReference type="Proteomes" id="UP000054498">
    <property type="component" value="Unassembled WGS sequence"/>
</dbReference>
<dbReference type="SUPFAM" id="SSF52058">
    <property type="entry name" value="L domain-like"/>
    <property type="match status" value="1"/>
</dbReference>
<feature type="region of interest" description="Disordered" evidence="7">
    <location>
        <begin position="187"/>
        <end position="233"/>
    </location>
</feature>
<dbReference type="PANTHER" id="PTHR48057">
    <property type="entry name" value="LEUCINE-RICH REPEAT SERINE/THREONINE-PROTEIN KINASE 1"/>
    <property type="match status" value="1"/>
</dbReference>
<evidence type="ECO:0000313" key="8">
    <source>
        <dbReference type="EMBL" id="KIZ07621.1"/>
    </source>
</evidence>
<dbReference type="EMBL" id="KK100244">
    <property type="protein sequence ID" value="KIZ07621.1"/>
    <property type="molecule type" value="Genomic_DNA"/>
</dbReference>
<evidence type="ECO:0000256" key="5">
    <source>
        <dbReference type="ARBA" id="ARBA00022989"/>
    </source>
</evidence>
<gene>
    <name evidence="8" type="ORF">MNEG_0336</name>
</gene>
<dbReference type="FunFam" id="3.80.10.10:FF:000129">
    <property type="entry name" value="Leucine-rich repeat receptor-like kinase"/>
    <property type="match status" value="1"/>
</dbReference>
<evidence type="ECO:0000256" key="3">
    <source>
        <dbReference type="ARBA" id="ARBA00022692"/>
    </source>
</evidence>
<protein>
    <recommendedName>
        <fullName evidence="10">Leucine-rich repeat-containing N-terminal plant-type domain-containing protein</fullName>
    </recommendedName>
</protein>
<dbReference type="InterPro" id="IPR032675">
    <property type="entry name" value="LRR_dom_sf"/>
</dbReference>
<dbReference type="InterPro" id="IPR052595">
    <property type="entry name" value="LRRC69/RLP"/>
</dbReference>
<dbReference type="RefSeq" id="XP_013906640.1">
    <property type="nucleotide sequence ID" value="XM_014051186.1"/>
</dbReference>
<evidence type="ECO:0008006" key="10">
    <source>
        <dbReference type="Google" id="ProtNLM"/>
    </source>
</evidence>
<accession>A0A0D2NU35</accession>
<keyword evidence="9" id="KW-1185">Reference proteome</keyword>
<comment type="subcellular location">
    <subcellularLocation>
        <location evidence="2">Cytoplasm</location>
        <location evidence="2">Cytoskeleton</location>
        <location evidence="2">Cilium axoneme</location>
    </subcellularLocation>
    <subcellularLocation>
        <location evidence="1">Membrane</location>
    </subcellularLocation>
</comment>
<dbReference type="GO" id="GO:0005930">
    <property type="term" value="C:axoneme"/>
    <property type="evidence" value="ECO:0007669"/>
    <property type="project" value="UniProtKB-SubCell"/>
</dbReference>
<sequence>MQALVLGSGEEQAVVPASAVAAGDEGPDLSCLDHAYFLAEVSRLVSRAEAVRARLFRDTMNCGRGGSARDEQALAGLGEVLMRLESYKLVLGGDRPAPFEAEPLLHDLYHLDRMVTSISTGSSQGLEELQSFMEGVAGAGTAQQHDCYEEDYYEGHWDGEEDGGWDEHGWCDGDGGFDARSLGRAASGLRSGSISRTPGRRPPQRSLNRPGSGKAAAASAGSGGNGTGSSRGSQRRGAWSLVLVLVASALAPATALSADYQPFADLMGYNTGLAEYWNGTDPCNGPWKGVTCNTNVPARVTNLVLNGVGLVGPLPESLGNLTYLQELSLQNNNFTGTVPLELGSLAALSVLDLSNNQLSGNSQAGLDALGYAAALSYINIGRNPDMTALWPETWGNLTVLTDLYADQTGLSGTLPSSWASMSSIKAIDLYLSWWEPGTPQWPNWGAMSTLEFLDLSWGSDVEVTAPIPADWFTSTGSPGMKSLHTLRLAGINWTAPLDPAWAQPGVSLWAGGLGSLDLSGNPPSPSPRGFPPEWLQFSALKSLQLRDAALNMSGPSPLSAFTSATAPLMASLEELDLGGNPMLAWSDPAQSIFWANTTAGWARLFEL</sequence>